<evidence type="ECO:0000256" key="3">
    <source>
        <dbReference type="ARBA" id="ARBA00005349"/>
    </source>
</evidence>
<name>A0A0W0TNW8_9GAMM</name>
<keyword evidence="4" id="KW-0285">Flavoprotein</keyword>
<evidence type="ECO:0000256" key="6">
    <source>
        <dbReference type="ARBA" id="ARBA00023002"/>
    </source>
</evidence>
<dbReference type="InterPro" id="IPR010971">
    <property type="entry name" value="UbiH/COQ6"/>
</dbReference>
<comment type="caution">
    <text evidence="8">The sequence shown here is derived from an EMBL/GenBank/DDBJ whole genome shotgun (WGS) entry which is preliminary data.</text>
</comment>
<keyword evidence="7" id="KW-0503">Monooxygenase</keyword>
<keyword evidence="9" id="KW-1185">Reference proteome</keyword>
<dbReference type="NCBIfam" id="TIGR01988">
    <property type="entry name" value="Ubi-OHases"/>
    <property type="match status" value="1"/>
</dbReference>
<dbReference type="OrthoDB" id="9769565at2"/>
<accession>A0A0W0TNW8</accession>
<evidence type="ECO:0000313" key="9">
    <source>
        <dbReference type="Proteomes" id="UP000054785"/>
    </source>
</evidence>
<evidence type="ECO:0000256" key="7">
    <source>
        <dbReference type="ARBA" id="ARBA00023033"/>
    </source>
</evidence>
<organism evidence="8 9">
    <name type="scientific">Legionella geestiana</name>
    <dbReference type="NCBI Taxonomy" id="45065"/>
    <lineage>
        <taxon>Bacteria</taxon>
        <taxon>Pseudomonadati</taxon>
        <taxon>Pseudomonadota</taxon>
        <taxon>Gammaproteobacteria</taxon>
        <taxon>Legionellales</taxon>
        <taxon>Legionellaceae</taxon>
        <taxon>Legionella</taxon>
    </lineage>
</organism>
<dbReference type="STRING" id="45065.Lgee_1906"/>
<dbReference type="Pfam" id="PF01494">
    <property type="entry name" value="FAD_binding_3"/>
    <property type="match status" value="1"/>
</dbReference>
<dbReference type="PANTHER" id="PTHR43876">
    <property type="entry name" value="UBIQUINONE BIOSYNTHESIS MONOOXYGENASE COQ6, MITOCHONDRIAL"/>
    <property type="match status" value="1"/>
</dbReference>
<keyword evidence="6" id="KW-0560">Oxidoreductase</keyword>
<gene>
    <name evidence="8" type="primary">visC</name>
    <name evidence="8" type="ORF">Lgee_1906</name>
</gene>
<keyword evidence="5" id="KW-0274">FAD</keyword>
<dbReference type="SUPFAM" id="SSF51905">
    <property type="entry name" value="FAD/NAD(P)-binding domain"/>
    <property type="match status" value="1"/>
</dbReference>
<dbReference type="Proteomes" id="UP000054785">
    <property type="component" value="Unassembled WGS sequence"/>
</dbReference>
<reference evidence="8 9" key="1">
    <citation type="submission" date="2015-11" db="EMBL/GenBank/DDBJ databases">
        <title>Genomic analysis of 38 Legionella species identifies large and diverse effector repertoires.</title>
        <authorList>
            <person name="Burstein D."/>
            <person name="Amaro F."/>
            <person name="Zusman T."/>
            <person name="Lifshitz Z."/>
            <person name="Cohen O."/>
            <person name="Gilbert J.A."/>
            <person name="Pupko T."/>
            <person name="Shuman H.A."/>
            <person name="Segal G."/>
        </authorList>
    </citation>
    <scope>NUCLEOTIDE SEQUENCE [LARGE SCALE GENOMIC DNA]</scope>
    <source>
        <strain evidence="8 9">ATCC 49504</strain>
    </source>
</reference>
<comment type="similarity">
    <text evidence="3">Belongs to the UbiH/COQ6 family.</text>
</comment>
<evidence type="ECO:0000256" key="2">
    <source>
        <dbReference type="ARBA" id="ARBA00004749"/>
    </source>
</evidence>
<proteinExistence type="inferred from homology"/>
<dbReference type="InterPro" id="IPR036188">
    <property type="entry name" value="FAD/NAD-bd_sf"/>
</dbReference>
<protein>
    <submittedName>
        <fullName evidence="8">Oxidoreductase with FAD/NAD(P)-binding domain protein</fullName>
    </submittedName>
</protein>
<evidence type="ECO:0000313" key="8">
    <source>
        <dbReference type="EMBL" id="KTC97245.1"/>
    </source>
</evidence>
<dbReference type="RefSeq" id="WP_028385570.1">
    <property type="nucleotide sequence ID" value="NZ_CAAAHN010000002.1"/>
</dbReference>
<dbReference type="EMBL" id="LNYC01000072">
    <property type="protein sequence ID" value="KTC97245.1"/>
    <property type="molecule type" value="Genomic_DNA"/>
</dbReference>
<dbReference type="PATRIC" id="fig|45065.4.peg.2069"/>
<dbReference type="GO" id="GO:0004497">
    <property type="term" value="F:monooxygenase activity"/>
    <property type="evidence" value="ECO:0007669"/>
    <property type="project" value="UniProtKB-KW"/>
</dbReference>
<evidence type="ECO:0000256" key="1">
    <source>
        <dbReference type="ARBA" id="ARBA00001974"/>
    </source>
</evidence>
<evidence type="ECO:0000256" key="5">
    <source>
        <dbReference type="ARBA" id="ARBA00022827"/>
    </source>
</evidence>
<dbReference type="GO" id="GO:0071949">
    <property type="term" value="F:FAD binding"/>
    <property type="evidence" value="ECO:0007669"/>
    <property type="project" value="InterPro"/>
</dbReference>
<dbReference type="PRINTS" id="PR00420">
    <property type="entry name" value="RNGMNOXGNASE"/>
</dbReference>
<evidence type="ECO:0000256" key="4">
    <source>
        <dbReference type="ARBA" id="ARBA00022630"/>
    </source>
</evidence>
<dbReference type="UniPathway" id="UPA00232"/>
<sequence>MSELSDVLVVGGGVVGLCSALAMAERGHHVTLVDKGPLTVDLSVPDLRVYAINSASEALLRSLGVWHTLLQSRLSPYQRMYVRDGENGAHIDFDACSIARPALGFIIEESVLRAALLGKMALEPRLHLVPHTEIDKVNCDADRVHAEAGGQVLKARLLMVADGRESPTRELLNIGSTTWPYHQDALICQVETEKPHEKTAAQVFRTHGTLAFLPLPDPHQRSIVWSSSHSHTEHLLALSDDALGDALTEMFGDFTGKVRVTSARHRFPLYMRHTEAYSGMRWMLLGDCAHTIHPLAGLGLNVGLADLNTWLQLLDECPDLAWSARLAGRYQRQRKFAVWQTILVMEGLKALFANPLTAPLRGASLRACNHLLPLKRWFIEHAGGEGL</sequence>
<dbReference type="PANTHER" id="PTHR43876:SF7">
    <property type="entry name" value="UBIQUINONE BIOSYNTHESIS MONOOXYGENASE COQ6, MITOCHONDRIAL"/>
    <property type="match status" value="1"/>
</dbReference>
<dbReference type="InterPro" id="IPR051205">
    <property type="entry name" value="UbiH/COQ6_monooxygenase"/>
</dbReference>
<dbReference type="InterPro" id="IPR002938">
    <property type="entry name" value="FAD-bd"/>
</dbReference>
<dbReference type="GO" id="GO:0006744">
    <property type="term" value="P:ubiquinone biosynthetic process"/>
    <property type="evidence" value="ECO:0007669"/>
    <property type="project" value="UniProtKB-UniPathway"/>
</dbReference>
<dbReference type="Gene3D" id="3.50.50.60">
    <property type="entry name" value="FAD/NAD(P)-binding domain"/>
    <property type="match status" value="2"/>
</dbReference>
<dbReference type="GO" id="GO:0016705">
    <property type="term" value="F:oxidoreductase activity, acting on paired donors, with incorporation or reduction of molecular oxygen"/>
    <property type="evidence" value="ECO:0007669"/>
    <property type="project" value="InterPro"/>
</dbReference>
<comment type="cofactor">
    <cofactor evidence="1">
        <name>FAD</name>
        <dbReference type="ChEBI" id="CHEBI:57692"/>
    </cofactor>
</comment>
<comment type="pathway">
    <text evidence="2">Cofactor biosynthesis; ubiquinone biosynthesis.</text>
</comment>
<dbReference type="AlphaFoldDB" id="A0A0W0TNW8"/>